<keyword evidence="3" id="KW-1185">Reference proteome</keyword>
<accession>A0A0D6JK20</accession>
<dbReference type="EMBL" id="LN829119">
    <property type="protein sequence ID" value="CPR22296.1"/>
    <property type="molecule type" value="Genomic_DNA"/>
</dbReference>
<dbReference type="InterPro" id="IPR005025">
    <property type="entry name" value="FMN_Rdtase-like_dom"/>
</dbReference>
<dbReference type="PANTHER" id="PTHR30543">
    <property type="entry name" value="CHROMATE REDUCTASE"/>
    <property type="match status" value="1"/>
</dbReference>
<reference evidence="3" key="1">
    <citation type="submission" date="2015-02" db="EMBL/GenBank/DDBJ databases">
        <authorList>
            <person name="Chooi Y.-H."/>
        </authorList>
    </citation>
    <scope>NUCLEOTIDE SEQUENCE [LARGE SCALE GENOMIC DNA]</scope>
    <source>
        <strain evidence="3">strain Y</strain>
    </source>
</reference>
<dbReference type="GO" id="GO:0005829">
    <property type="term" value="C:cytosol"/>
    <property type="evidence" value="ECO:0007669"/>
    <property type="project" value="TreeGrafter"/>
</dbReference>
<dbReference type="InterPro" id="IPR050712">
    <property type="entry name" value="NAD(P)H-dep_reductase"/>
</dbReference>
<gene>
    <name evidence="2" type="ORF">YBN1229_v1_3729</name>
</gene>
<evidence type="ECO:0000313" key="2">
    <source>
        <dbReference type="EMBL" id="CPR22296.1"/>
    </source>
</evidence>
<dbReference type="Pfam" id="PF03358">
    <property type="entry name" value="FMN_red"/>
    <property type="match status" value="1"/>
</dbReference>
<proteinExistence type="predicted"/>
<dbReference type="SUPFAM" id="SSF52218">
    <property type="entry name" value="Flavoproteins"/>
    <property type="match status" value="1"/>
</dbReference>
<dbReference type="AlphaFoldDB" id="A0A0D6JK20"/>
<evidence type="ECO:0000259" key="1">
    <source>
        <dbReference type="Pfam" id="PF03358"/>
    </source>
</evidence>
<name>A0A0D6JK20_9HYPH</name>
<dbReference type="KEGG" id="fiy:BN1229_v1_3729"/>
<protein>
    <submittedName>
        <fullName evidence="2">NADPH-dependent FMN reductase</fullName>
    </submittedName>
</protein>
<dbReference type="Gene3D" id="3.40.50.360">
    <property type="match status" value="1"/>
</dbReference>
<dbReference type="KEGG" id="fil:BN1229_v1_3737"/>
<dbReference type="GO" id="GO:0016491">
    <property type="term" value="F:oxidoreductase activity"/>
    <property type="evidence" value="ECO:0007669"/>
    <property type="project" value="InterPro"/>
</dbReference>
<dbReference type="PANTHER" id="PTHR30543:SF21">
    <property type="entry name" value="NAD(P)H-DEPENDENT FMN REDUCTASE LOT6"/>
    <property type="match status" value="1"/>
</dbReference>
<dbReference type="OrthoDB" id="9812295at2"/>
<organism evidence="2 3">
    <name type="scientific">Candidatus Filomicrobium marinum</name>
    <dbReference type="NCBI Taxonomy" id="1608628"/>
    <lineage>
        <taxon>Bacteria</taxon>
        <taxon>Pseudomonadati</taxon>
        <taxon>Pseudomonadota</taxon>
        <taxon>Alphaproteobacteria</taxon>
        <taxon>Hyphomicrobiales</taxon>
        <taxon>Hyphomicrobiaceae</taxon>
        <taxon>Filomicrobium</taxon>
    </lineage>
</organism>
<evidence type="ECO:0000313" key="3">
    <source>
        <dbReference type="Proteomes" id="UP000033187"/>
    </source>
</evidence>
<dbReference type="InterPro" id="IPR029039">
    <property type="entry name" value="Flavoprotein-like_sf"/>
</dbReference>
<feature type="domain" description="NADPH-dependent FMN reductase-like" evidence="1">
    <location>
        <begin position="4"/>
        <end position="150"/>
    </location>
</feature>
<sequence>MHRPKLLGISGSLRRDSFNTQILESIKQVIADRTDFDVFRLNEVPLYNQDLDIAPAIPGVAALRDAIAEADGVVIATPEFNYGIPGVLKNALDWASRPYGKAALIGKPVLTFSSSPAFTGGVRAQAQLNETLLAIGARLIVRPQTVIAEVHNKLQNGRLADTASLDFLIAGVNDLITESAQPARKAA</sequence>
<dbReference type="GO" id="GO:0010181">
    <property type="term" value="F:FMN binding"/>
    <property type="evidence" value="ECO:0007669"/>
    <property type="project" value="TreeGrafter"/>
</dbReference>
<dbReference type="RefSeq" id="WP_046479392.1">
    <property type="nucleotide sequence ID" value="NZ_LN829118.1"/>
</dbReference>
<dbReference type="Proteomes" id="UP000033187">
    <property type="component" value="Chromosome 1"/>
</dbReference>